<keyword evidence="6" id="KW-1185">Reference proteome</keyword>
<evidence type="ECO:0000256" key="4">
    <source>
        <dbReference type="ARBA" id="ARBA00022842"/>
    </source>
</evidence>
<dbReference type="InterPro" id="IPR036412">
    <property type="entry name" value="HAD-like_sf"/>
</dbReference>
<proteinExistence type="inferred from homology"/>
<dbReference type="AlphaFoldDB" id="A0A940MZA0"/>
<dbReference type="Gene3D" id="1.10.150.240">
    <property type="entry name" value="Putative phosphatase, domain 2"/>
    <property type="match status" value="1"/>
</dbReference>
<dbReference type="SFLD" id="SFLDG01129">
    <property type="entry name" value="C1.5:_HAD__Beta-PGM__Phosphata"/>
    <property type="match status" value="1"/>
</dbReference>
<dbReference type="Gene3D" id="3.40.50.1000">
    <property type="entry name" value="HAD superfamily/HAD-like"/>
    <property type="match status" value="1"/>
</dbReference>
<comment type="cofactor">
    <cofactor evidence="1">
        <name>Mg(2+)</name>
        <dbReference type="ChEBI" id="CHEBI:18420"/>
    </cofactor>
</comment>
<reference evidence="5" key="1">
    <citation type="submission" date="2021-03" db="EMBL/GenBank/DDBJ databases">
        <authorList>
            <person name="So Y."/>
        </authorList>
    </citation>
    <scope>NUCLEOTIDE SEQUENCE</scope>
    <source>
        <strain evidence="5">SG15</strain>
    </source>
</reference>
<dbReference type="InterPro" id="IPR051600">
    <property type="entry name" value="Beta-PGM-like"/>
</dbReference>
<dbReference type="EMBL" id="JAGIZA010000008">
    <property type="protein sequence ID" value="MBP0493922.1"/>
    <property type="molecule type" value="Genomic_DNA"/>
</dbReference>
<dbReference type="Proteomes" id="UP000677537">
    <property type="component" value="Unassembled WGS sequence"/>
</dbReference>
<name>A0A940MZA0_9PROT</name>
<dbReference type="RefSeq" id="WP_209374656.1">
    <property type="nucleotide sequence ID" value="NZ_JAGIZA010000008.1"/>
</dbReference>
<evidence type="ECO:0000256" key="3">
    <source>
        <dbReference type="ARBA" id="ARBA00022723"/>
    </source>
</evidence>
<evidence type="ECO:0000313" key="6">
    <source>
        <dbReference type="Proteomes" id="UP000677537"/>
    </source>
</evidence>
<dbReference type="GO" id="GO:0003824">
    <property type="term" value="F:catalytic activity"/>
    <property type="evidence" value="ECO:0007669"/>
    <property type="project" value="UniProtKB-ARBA"/>
</dbReference>
<dbReference type="InterPro" id="IPR023198">
    <property type="entry name" value="PGP-like_dom2"/>
</dbReference>
<evidence type="ECO:0000256" key="1">
    <source>
        <dbReference type="ARBA" id="ARBA00001946"/>
    </source>
</evidence>
<accession>A0A940MZA0</accession>
<dbReference type="SFLD" id="SFLDS00003">
    <property type="entry name" value="Haloacid_Dehalogenase"/>
    <property type="match status" value="1"/>
</dbReference>
<organism evidence="5 6">
    <name type="scientific">Roseomonas indoligenes</name>
    <dbReference type="NCBI Taxonomy" id="2820811"/>
    <lineage>
        <taxon>Bacteria</taxon>
        <taxon>Pseudomonadati</taxon>
        <taxon>Pseudomonadota</taxon>
        <taxon>Alphaproteobacteria</taxon>
        <taxon>Acetobacterales</taxon>
        <taxon>Roseomonadaceae</taxon>
        <taxon>Roseomonas</taxon>
    </lineage>
</organism>
<gene>
    <name evidence="5" type="ORF">J5Y10_14145</name>
</gene>
<evidence type="ECO:0000256" key="2">
    <source>
        <dbReference type="ARBA" id="ARBA00006171"/>
    </source>
</evidence>
<sequence length="219" mass="23018">MRPAAVLFDCDGVLADSEAVANGSIAEDLTERGWPMTMETAKDTFMGTSLPDIVAVVRDRLGIALPDDWPRQIVARIVGKYRAGQLEPIPGAQGAVEAVAAAGITMAIASNSGRDELRTKAGLLPFFKHFEGRLLCFEDVERPKPYPDLYIAAARLCGADPGDCVVIEDSVTGARAGVAAGCRVLGFAHETPAMDLLEAGVADVFTSHAALPGLLGIAR</sequence>
<protein>
    <submittedName>
        <fullName evidence="5">HAD family phosphatase</fullName>
    </submittedName>
</protein>
<dbReference type="PANTHER" id="PTHR46193:SF10">
    <property type="entry name" value="6-PHOSPHOGLUCONATE PHOSPHATASE"/>
    <property type="match status" value="1"/>
</dbReference>
<dbReference type="InterPro" id="IPR023214">
    <property type="entry name" value="HAD_sf"/>
</dbReference>
<dbReference type="GO" id="GO:0046872">
    <property type="term" value="F:metal ion binding"/>
    <property type="evidence" value="ECO:0007669"/>
    <property type="project" value="UniProtKB-KW"/>
</dbReference>
<comment type="similarity">
    <text evidence="2">Belongs to the HAD-like hydrolase superfamily. CbbY/CbbZ/Gph/YieH family.</text>
</comment>
<keyword evidence="4" id="KW-0460">Magnesium</keyword>
<dbReference type="InterPro" id="IPR006439">
    <property type="entry name" value="HAD-SF_hydro_IA"/>
</dbReference>
<keyword evidence="3" id="KW-0479">Metal-binding</keyword>
<dbReference type="PANTHER" id="PTHR46193">
    <property type="entry name" value="6-PHOSPHOGLUCONATE PHOSPHATASE"/>
    <property type="match status" value="1"/>
</dbReference>
<comment type="caution">
    <text evidence="5">The sequence shown here is derived from an EMBL/GenBank/DDBJ whole genome shotgun (WGS) entry which is preliminary data.</text>
</comment>
<dbReference type="Pfam" id="PF00702">
    <property type="entry name" value="Hydrolase"/>
    <property type="match status" value="1"/>
</dbReference>
<dbReference type="SUPFAM" id="SSF56784">
    <property type="entry name" value="HAD-like"/>
    <property type="match status" value="1"/>
</dbReference>
<evidence type="ECO:0000313" key="5">
    <source>
        <dbReference type="EMBL" id="MBP0493922.1"/>
    </source>
</evidence>
<dbReference type="NCBIfam" id="TIGR01509">
    <property type="entry name" value="HAD-SF-IA-v3"/>
    <property type="match status" value="1"/>
</dbReference>